<evidence type="ECO:0000256" key="1">
    <source>
        <dbReference type="SAM" id="MobiDB-lite"/>
    </source>
</evidence>
<keyword evidence="2" id="KW-1133">Transmembrane helix</keyword>
<proteinExistence type="predicted"/>
<evidence type="ECO:0000256" key="2">
    <source>
        <dbReference type="SAM" id="Phobius"/>
    </source>
</evidence>
<feature type="transmembrane region" description="Helical" evidence="2">
    <location>
        <begin position="56"/>
        <end position="76"/>
    </location>
</feature>
<feature type="transmembrane region" description="Helical" evidence="2">
    <location>
        <begin position="162"/>
        <end position="182"/>
    </location>
</feature>
<keyword evidence="4" id="KW-1185">Reference proteome</keyword>
<dbReference type="STRING" id="177199.A0A420YME4"/>
<feature type="region of interest" description="Disordered" evidence="1">
    <location>
        <begin position="271"/>
        <end position="290"/>
    </location>
</feature>
<protein>
    <recommendedName>
        <fullName evidence="5">MARVEL domain-containing protein</fullName>
    </recommendedName>
</protein>
<reference evidence="3 4" key="1">
    <citation type="submission" date="2018-08" db="EMBL/GenBank/DDBJ databases">
        <title>Draft genome of the lignicolous fungus Coniochaeta pulveracea.</title>
        <authorList>
            <person name="Borstlap C.J."/>
            <person name="De Witt R.N."/>
            <person name="Botha A."/>
            <person name="Volschenk H."/>
        </authorList>
    </citation>
    <scope>NUCLEOTIDE SEQUENCE [LARGE SCALE GENOMIC DNA]</scope>
    <source>
        <strain evidence="3 4">CAB683</strain>
    </source>
</reference>
<keyword evidence="2" id="KW-0812">Transmembrane</keyword>
<dbReference type="Proteomes" id="UP000275385">
    <property type="component" value="Unassembled WGS sequence"/>
</dbReference>
<evidence type="ECO:0008006" key="5">
    <source>
        <dbReference type="Google" id="ProtNLM"/>
    </source>
</evidence>
<evidence type="ECO:0000313" key="3">
    <source>
        <dbReference type="EMBL" id="RKU49048.1"/>
    </source>
</evidence>
<organism evidence="3 4">
    <name type="scientific">Coniochaeta pulveracea</name>
    <dbReference type="NCBI Taxonomy" id="177199"/>
    <lineage>
        <taxon>Eukaryota</taxon>
        <taxon>Fungi</taxon>
        <taxon>Dikarya</taxon>
        <taxon>Ascomycota</taxon>
        <taxon>Pezizomycotina</taxon>
        <taxon>Sordariomycetes</taxon>
        <taxon>Sordariomycetidae</taxon>
        <taxon>Coniochaetales</taxon>
        <taxon>Coniochaetaceae</taxon>
        <taxon>Coniochaeta</taxon>
    </lineage>
</organism>
<dbReference type="AlphaFoldDB" id="A0A420YME4"/>
<gene>
    <name evidence="3" type="ORF">DL546_000818</name>
</gene>
<evidence type="ECO:0000313" key="4">
    <source>
        <dbReference type="Proteomes" id="UP000275385"/>
    </source>
</evidence>
<feature type="transmembrane region" description="Helical" evidence="2">
    <location>
        <begin position="30"/>
        <end position="50"/>
    </location>
</feature>
<sequence>MAQYNTTSYTSTTGQDGGIFMVHTPIWCTVVRGFQAFFAFLVMILAGLLIHGLAMGAVVFGLVCGLFTLIIVTYALVSEKAPSCRQSYNIWAILSLDSVMAIFWLASMGANAALRASFVVDVDASCYDDGSTVNAGYCVVSKRGEGLSKRYAVATQTGLAEISAVAGLSALLMLLFIATLVYNGHAFRMHHQQKKSGDASQVEMQYASQVYPQQPVQAQQQPYDPTYYDKQAQVHASPYQAPVSQPQGYDAPVAQPQAYVAPVSQPQGYDGAYAQQIPYQQQQPYSQGGH</sequence>
<keyword evidence="2" id="KW-0472">Membrane</keyword>
<feature type="transmembrane region" description="Helical" evidence="2">
    <location>
        <begin position="88"/>
        <end position="106"/>
    </location>
</feature>
<name>A0A420YME4_9PEZI</name>
<accession>A0A420YME4</accession>
<dbReference type="PANTHER" id="PTHR37451">
    <property type="entry name" value="MARVEL DOMAIN"/>
    <property type="match status" value="1"/>
</dbReference>
<dbReference type="PANTHER" id="PTHR37451:SF4">
    <property type="entry name" value="MARVEL DOMAIN-CONTAINING PROTEIN"/>
    <property type="match status" value="1"/>
</dbReference>
<dbReference type="EMBL" id="QVQW01000002">
    <property type="protein sequence ID" value="RKU49048.1"/>
    <property type="molecule type" value="Genomic_DNA"/>
</dbReference>
<comment type="caution">
    <text evidence="3">The sequence shown here is derived from an EMBL/GenBank/DDBJ whole genome shotgun (WGS) entry which is preliminary data.</text>
</comment>
<dbReference type="OrthoDB" id="5241662at2759"/>